<name>A0A804PQ89_MAIZE</name>
<feature type="domain" description="CCHC-type" evidence="3">
    <location>
        <begin position="287"/>
        <end position="300"/>
    </location>
</feature>
<evidence type="ECO:0000256" key="2">
    <source>
        <dbReference type="SAM" id="MobiDB-lite"/>
    </source>
</evidence>
<feature type="region of interest" description="Disordered" evidence="2">
    <location>
        <begin position="119"/>
        <end position="159"/>
    </location>
</feature>
<dbReference type="EnsemblPlants" id="Zm00001eb261750_T001">
    <property type="protein sequence ID" value="Zm00001eb261750_P001"/>
    <property type="gene ID" value="Zm00001eb261750"/>
</dbReference>
<accession>A0A804PQ89</accession>
<reference evidence="5" key="1">
    <citation type="journal article" date="2009" name="Science">
        <title>The B73 maize genome: complexity, diversity, and dynamics.</title>
        <authorList>
            <person name="Schnable P.S."/>
            <person name="Ware D."/>
            <person name="Fulton R.S."/>
            <person name="Stein J.C."/>
            <person name="Wei F."/>
            <person name="Pasternak S."/>
            <person name="Liang C."/>
            <person name="Zhang J."/>
            <person name="Fulton L."/>
            <person name="Graves T.A."/>
            <person name="Minx P."/>
            <person name="Reily A.D."/>
            <person name="Courtney L."/>
            <person name="Kruchowski S.S."/>
            <person name="Tomlinson C."/>
            <person name="Strong C."/>
            <person name="Delehaunty K."/>
            <person name="Fronick C."/>
            <person name="Courtney B."/>
            <person name="Rock S.M."/>
            <person name="Belter E."/>
            <person name="Du F."/>
            <person name="Kim K."/>
            <person name="Abbott R.M."/>
            <person name="Cotton M."/>
            <person name="Levy A."/>
            <person name="Marchetto P."/>
            <person name="Ochoa K."/>
            <person name="Jackson S.M."/>
            <person name="Gillam B."/>
            <person name="Chen W."/>
            <person name="Yan L."/>
            <person name="Higginbotham J."/>
            <person name="Cardenas M."/>
            <person name="Waligorski J."/>
            <person name="Applebaum E."/>
            <person name="Phelps L."/>
            <person name="Falcone J."/>
            <person name="Kanchi K."/>
            <person name="Thane T."/>
            <person name="Scimone A."/>
            <person name="Thane N."/>
            <person name="Henke J."/>
            <person name="Wang T."/>
            <person name="Ruppert J."/>
            <person name="Shah N."/>
            <person name="Rotter K."/>
            <person name="Hodges J."/>
            <person name="Ingenthron E."/>
            <person name="Cordes M."/>
            <person name="Kohlberg S."/>
            <person name="Sgro J."/>
            <person name="Delgado B."/>
            <person name="Mead K."/>
            <person name="Chinwalla A."/>
            <person name="Leonard S."/>
            <person name="Crouse K."/>
            <person name="Collura K."/>
            <person name="Kudrna D."/>
            <person name="Currie J."/>
            <person name="He R."/>
            <person name="Angelova A."/>
            <person name="Rajasekar S."/>
            <person name="Mueller T."/>
            <person name="Lomeli R."/>
            <person name="Scara G."/>
            <person name="Ko A."/>
            <person name="Delaney K."/>
            <person name="Wissotski M."/>
            <person name="Lopez G."/>
            <person name="Campos D."/>
            <person name="Braidotti M."/>
            <person name="Ashley E."/>
            <person name="Golser W."/>
            <person name="Kim H."/>
            <person name="Lee S."/>
            <person name="Lin J."/>
            <person name="Dujmic Z."/>
            <person name="Kim W."/>
            <person name="Talag J."/>
            <person name="Zuccolo A."/>
            <person name="Fan C."/>
            <person name="Sebastian A."/>
            <person name="Kramer M."/>
            <person name="Spiegel L."/>
            <person name="Nascimento L."/>
            <person name="Zutavern T."/>
            <person name="Miller B."/>
            <person name="Ambroise C."/>
            <person name="Muller S."/>
            <person name="Spooner W."/>
            <person name="Narechania A."/>
            <person name="Ren L."/>
            <person name="Wei S."/>
            <person name="Kumari S."/>
            <person name="Faga B."/>
            <person name="Levy M.J."/>
            <person name="McMahan L."/>
            <person name="Van Buren P."/>
            <person name="Vaughn M.W."/>
            <person name="Ying K."/>
            <person name="Yeh C.-T."/>
            <person name="Emrich S.J."/>
            <person name="Jia Y."/>
            <person name="Kalyanaraman A."/>
            <person name="Hsia A.-P."/>
            <person name="Barbazuk W.B."/>
            <person name="Baucom R.S."/>
            <person name="Brutnell T.P."/>
            <person name="Carpita N.C."/>
            <person name="Chaparro C."/>
            <person name="Chia J.-M."/>
            <person name="Deragon J.-M."/>
            <person name="Estill J.C."/>
            <person name="Fu Y."/>
            <person name="Jeddeloh J.A."/>
            <person name="Han Y."/>
            <person name="Lee H."/>
            <person name="Li P."/>
            <person name="Lisch D.R."/>
            <person name="Liu S."/>
            <person name="Liu Z."/>
            <person name="Nagel D.H."/>
            <person name="McCann M.C."/>
            <person name="SanMiguel P."/>
            <person name="Myers A.M."/>
            <person name="Nettleton D."/>
            <person name="Nguyen J."/>
            <person name="Penning B.W."/>
            <person name="Ponnala L."/>
            <person name="Schneider K.L."/>
            <person name="Schwartz D.C."/>
            <person name="Sharma A."/>
            <person name="Soderlund C."/>
            <person name="Springer N.M."/>
            <person name="Sun Q."/>
            <person name="Wang H."/>
            <person name="Waterman M."/>
            <person name="Westerman R."/>
            <person name="Wolfgruber T.K."/>
            <person name="Yang L."/>
            <person name="Yu Y."/>
            <person name="Zhang L."/>
            <person name="Zhou S."/>
            <person name="Zhu Q."/>
            <person name="Bennetzen J.L."/>
            <person name="Dawe R.K."/>
            <person name="Jiang J."/>
            <person name="Jiang N."/>
            <person name="Presting G.G."/>
            <person name="Wessler S.R."/>
            <person name="Aluru S."/>
            <person name="Martienssen R.A."/>
            <person name="Clifton S.W."/>
            <person name="McCombie W.R."/>
            <person name="Wing R.A."/>
            <person name="Wilson R.K."/>
        </authorList>
    </citation>
    <scope>NUCLEOTIDE SEQUENCE [LARGE SCALE GENOMIC DNA]</scope>
    <source>
        <strain evidence="5">cv. B73</strain>
    </source>
</reference>
<feature type="region of interest" description="Disordered" evidence="2">
    <location>
        <begin position="234"/>
        <end position="254"/>
    </location>
</feature>
<organism evidence="4 5">
    <name type="scientific">Zea mays</name>
    <name type="common">Maize</name>
    <dbReference type="NCBI Taxonomy" id="4577"/>
    <lineage>
        <taxon>Eukaryota</taxon>
        <taxon>Viridiplantae</taxon>
        <taxon>Streptophyta</taxon>
        <taxon>Embryophyta</taxon>
        <taxon>Tracheophyta</taxon>
        <taxon>Spermatophyta</taxon>
        <taxon>Magnoliopsida</taxon>
        <taxon>Liliopsida</taxon>
        <taxon>Poales</taxon>
        <taxon>Poaceae</taxon>
        <taxon>PACMAD clade</taxon>
        <taxon>Panicoideae</taxon>
        <taxon>Andropogonodae</taxon>
        <taxon>Andropogoneae</taxon>
        <taxon>Tripsacinae</taxon>
        <taxon>Zea</taxon>
    </lineage>
</organism>
<dbReference type="GO" id="GO:0003676">
    <property type="term" value="F:nucleic acid binding"/>
    <property type="evidence" value="ECO:0007669"/>
    <property type="project" value="InterPro"/>
</dbReference>
<keyword evidence="1" id="KW-0863">Zinc-finger</keyword>
<dbReference type="SUPFAM" id="SSF57756">
    <property type="entry name" value="Retrovirus zinc finger-like domains"/>
    <property type="match status" value="1"/>
</dbReference>
<dbReference type="Gramene" id="Zm00001eb261750_T001">
    <property type="protein sequence ID" value="Zm00001eb261750_P001"/>
    <property type="gene ID" value="Zm00001eb261750"/>
</dbReference>
<keyword evidence="1" id="KW-0479">Metal-binding</keyword>
<feature type="compositionally biased region" description="Basic and acidic residues" evidence="2">
    <location>
        <begin position="541"/>
        <end position="553"/>
    </location>
</feature>
<reference evidence="4" key="2">
    <citation type="submission" date="2019-07" db="EMBL/GenBank/DDBJ databases">
        <authorList>
            <person name="Seetharam A."/>
            <person name="Woodhouse M."/>
            <person name="Cannon E."/>
        </authorList>
    </citation>
    <scope>NUCLEOTIDE SEQUENCE [LARGE SCALE GENOMIC DNA]</scope>
    <source>
        <strain evidence="4">cv. B73</strain>
    </source>
</reference>
<protein>
    <recommendedName>
        <fullName evidence="3">CCHC-type domain-containing protein</fullName>
    </recommendedName>
</protein>
<dbReference type="PANTHER" id="PTHR33170:SF41">
    <property type="entry name" value="CCHC-TYPE DOMAIN-CONTAINING PROTEIN"/>
    <property type="match status" value="1"/>
</dbReference>
<sequence length="779" mass="82833">MILSPRIPYRPTAGLASLFSRSGTSSSAARAVHISSRGVAPGTFVEAVRNAMAPVGDTGGRGGSRGQHQSEGAGGFSTGQQQLGGTGGYVAGMGLNTDFGRGGSQPVFHPGYGGGGRPFGRRGGGQGRAGAWRGGRGASAGGRFYGGRTLPTQSRGGGVHSRFSNGGASSVMVAGQGLGGSGASSVTPQVSNAVDLLQQAITTSIGNSSAVRPVPDSTMEQIVSLLQQSVGKSQHIQNSRGNPAGPNIGSQHSSKLETIKELSTPTHLDDKVGSSVISSSKEKVSFCFRCKNKGHQLSDCNIELFCEICDVKTHLTSKCPVVRACKTFAIPCGYAVEGLGFYFIPQPIPVKQRQGGCNGTVSIVEGSMNEEQILNELKRLVAADWDWCVKCVGNNVFSTCFPSRGELHRMIEWGTVHTKFGAQMLVKEEGFGEEIKYEMPKAWVQFTGLPKELREYSVIWAVGSMLGISKEVDMLFTRKFDRARLKVAVLDPNLIPLVVDVVIGDYLYELKFRVESAADGDQPLPMDMDHIGDNDDDEFQDQNKDHNIGERGNKGASLKGTSKDSAGAVNKVSDSMLNSNTTSGKSVCAGPTQLDLGQSQGTSLSVNAVSIEKLGSIPEALTGKVQALRRSSRRSDSVSEDSLVRAIRLKAGYNLDDQPTKGNNVSFISLPDNYILDSFKNIGILVGSNPSSVASSIDQLKKLEINRVQDQLVGKNKADLPDFMGKGIVEDEEFDHFILNHLCGDIMHEETDGTDGLIKSVCTKPSSQGSLCSKKKGRA</sequence>
<evidence type="ECO:0000256" key="1">
    <source>
        <dbReference type="PROSITE-ProRule" id="PRU00047"/>
    </source>
</evidence>
<dbReference type="PANTHER" id="PTHR33170">
    <property type="entry name" value="DUF4283 DOMAIN-CONTAINING PROTEIN-RELATED"/>
    <property type="match status" value="1"/>
</dbReference>
<keyword evidence="5" id="KW-1185">Reference proteome</keyword>
<proteinExistence type="predicted"/>
<feature type="compositionally biased region" description="Gly residues" evidence="2">
    <location>
        <begin position="119"/>
        <end position="145"/>
    </location>
</feature>
<dbReference type="InParanoid" id="A0A804PQ89"/>
<feature type="region of interest" description="Disordered" evidence="2">
    <location>
        <begin position="519"/>
        <end position="567"/>
    </location>
</feature>
<reference evidence="4" key="3">
    <citation type="submission" date="2021-05" db="UniProtKB">
        <authorList>
            <consortium name="EnsemblPlants"/>
        </authorList>
    </citation>
    <scope>IDENTIFICATION</scope>
    <source>
        <strain evidence="4">cv. B73</strain>
    </source>
</reference>
<evidence type="ECO:0000313" key="4">
    <source>
        <dbReference type="EnsemblPlants" id="Zm00001eb261750_P001"/>
    </source>
</evidence>
<evidence type="ECO:0000313" key="5">
    <source>
        <dbReference type="Proteomes" id="UP000007305"/>
    </source>
</evidence>
<feature type="region of interest" description="Disordered" evidence="2">
    <location>
        <begin position="56"/>
        <end position="81"/>
    </location>
</feature>
<dbReference type="GO" id="GO:0008270">
    <property type="term" value="F:zinc ion binding"/>
    <property type="evidence" value="ECO:0007669"/>
    <property type="project" value="UniProtKB-KW"/>
</dbReference>
<feature type="compositionally biased region" description="Gly residues" evidence="2">
    <location>
        <begin position="72"/>
        <end position="81"/>
    </location>
</feature>
<dbReference type="Proteomes" id="UP000007305">
    <property type="component" value="Chromosome 6"/>
</dbReference>
<dbReference type="AlphaFoldDB" id="A0A804PQ89"/>
<dbReference type="InterPro" id="IPR001878">
    <property type="entry name" value="Znf_CCHC"/>
</dbReference>
<dbReference type="InterPro" id="IPR036875">
    <property type="entry name" value="Znf_CCHC_sf"/>
</dbReference>
<evidence type="ECO:0000259" key="3">
    <source>
        <dbReference type="PROSITE" id="PS50158"/>
    </source>
</evidence>
<keyword evidence="1" id="KW-0862">Zinc</keyword>
<dbReference type="PROSITE" id="PS50158">
    <property type="entry name" value="ZF_CCHC"/>
    <property type="match status" value="1"/>
</dbReference>